<sequence length="111" mass="12561">MYKDLNFIDGVLEGDYLLSEVDDFVDAWHDSEDENDISLQEFLGMTEKEYKLWAEKGDSSLKIVLSARKDGVNLDTLLEDASEMTWAARAKSSDALTQISNFLTKRDSGDE</sequence>
<proteinExistence type="predicted"/>
<name>A0ABV2KGL3_SPOPS</name>
<evidence type="ECO:0000313" key="2">
    <source>
        <dbReference type="Proteomes" id="UP001549104"/>
    </source>
</evidence>
<reference evidence="1 2" key="1">
    <citation type="submission" date="2024-06" db="EMBL/GenBank/DDBJ databases">
        <title>Sorghum-associated microbial communities from plants grown in Nebraska, USA.</title>
        <authorList>
            <person name="Schachtman D."/>
        </authorList>
    </citation>
    <scope>NUCLEOTIDE SEQUENCE [LARGE SCALE GENOMIC DNA]</scope>
    <source>
        <strain evidence="1 2">1288</strain>
    </source>
</reference>
<evidence type="ECO:0000313" key="1">
    <source>
        <dbReference type="EMBL" id="MET3659163.1"/>
    </source>
</evidence>
<dbReference type="EMBL" id="JBEPME010000008">
    <property type="protein sequence ID" value="MET3659163.1"/>
    <property type="molecule type" value="Genomic_DNA"/>
</dbReference>
<comment type="caution">
    <text evidence="1">The sequence shown here is derived from an EMBL/GenBank/DDBJ whole genome shotgun (WGS) entry which is preliminary data.</text>
</comment>
<protein>
    <submittedName>
        <fullName evidence="1">Uncharacterized protein</fullName>
    </submittedName>
</protein>
<organism evidence="1 2">
    <name type="scientific">Sporosarcina psychrophila</name>
    <name type="common">Bacillus psychrophilus</name>
    <dbReference type="NCBI Taxonomy" id="1476"/>
    <lineage>
        <taxon>Bacteria</taxon>
        <taxon>Bacillati</taxon>
        <taxon>Bacillota</taxon>
        <taxon>Bacilli</taxon>
        <taxon>Bacillales</taxon>
        <taxon>Caryophanaceae</taxon>
        <taxon>Sporosarcina</taxon>
    </lineage>
</organism>
<dbReference type="RefSeq" id="WP_354314673.1">
    <property type="nucleotide sequence ID" value="NZ_JBEPME010000008.1"/>
</dbReference>
<dbReference type="Proteomes" id="UP001549104">
    <property type="component" value="Unassembled WGS sequence"/>
</dbReference>
<keyword evidence="2" id="KW-1185">Reference proteome</keyword>
<gene>
    <name evidence="1" type="ORF">ABIC55_004283</name>
</gene>
<accession>A0ABV2KGL3</accession>